<comment type="similarity">
    <text evidence="2">Belongs to the methyltransferase superfamily. Trimethylguanosine synthase family.</text>
</comment>
<comment type="catalytic activity">
    <reaction evidence="5">
        <text>a 5'-end (N(2),N(7)-dimethyl 5'-triphosphoguanosine)-ribonucleoside in snRNA + S-adenosyl-L-methionine = a 5'-end (N(2),N(2),N(7)-trimethyl 5'-triphosphoguanosine)-ribonucleoside in snRNA + S-adenosyl-L-homocysteine + H(+)</text>
        <dbReference type="Rhea" id="RHEA:78479"/>
        <dbReference type="Rhea" id="RHEA-COMP:19087"/>
        <dbReference type="Rhea" id="RHEA-COMP:19089"/>
        <dbReference type="ChEBI" id="CHEBI:15378"/>
        <dbReference type="ChEBI" id="CHEBI:57856"/>
        <dbReference type="ChEBI" id="CHEBI:59789"/>
        <dbReference type="ChEBI" id="CHEBI:167623"/>
        <dbReference type="ChEBI" id="CHEBI:172880"/>
    </reaction>
    <physiologicalReaction direction="left-to-right" evidence="5">
        <dbReference type="Rhea" id="RHEA:78480"/>
    </physiologicalReaction>
</comment>
<keyword evidence="11" id="KW-1185">Reference proteome</keyword>
<dbReference type="FunFam" id="3.40.50.150:FF:000305">
    <property type="entry name" value="S-adenosyl-L-methionine-dependent methyltransferase superfamily protein"/>
    <property type="match status" value="1"/>
</dbReference>
<dbReference type="PANTHER" id="PTHR14741:SF32">
    <property type="entry name" value="TRIMETHYLGUANOSINE SYNTHASE"/>
    <property type="match status" value="1"/>
</dbReference>
<dbReference type="GO" id="GO:0071164">
    <property type="term" value="F:RNA cap trimethylguanosine synthase activity"/>
    <property type="evidence" value="ECO:0007669"/>
    <property type="project" value="TreeGrafter"/>
</dbReference>
<evidence type="ECO:0000256" key="2">
    <source>
        <dbReference type="ARBA" id="ARBA00025783"/>
    </source>
</evidence>
<evidence type="ECO:0000259" key="9">
    <source>
        <dbReference type="PROSITE" id="PS50020"/>
    </source>
</evidence>
<accession>A0A4S4EWP2</accession>
<dbReference type="STRING" id="542762.A0A4S4EWP2"/>
<dbReference type="PROSITE" id="PS50020">
    <property type="entry name" value="WW_DOMAIN_2"/>
    <property type="match status" value="1"/>
</dbReference>
<sequence>MEALLLGSESPAVKALGSLFKLTQVFLWDDSSMETLEGLSCRELTVSPYCCPLSDDMELTRQMSALGLPISFQTNKERSHGKIKGKRKDMNKQHLHGHERSDDSVLDLIKVSEGDIASPTVFHGKTNDSLCSMSMLDQSESSYCGIAVDFNKTQCLCGEEEDLADLTARTTCAAVEEQACDGVSSIITNYSLDCGSMHSNVFSKDNMKTAAVSNNSDAGTSPGSITIDDDIEHHKNEQDRGLMELSCMEGFLVVDGDSEGEKFYSDICIEQPQGRDVGACSQSSEMLDHDETDSKDNGDFEDWTSYWDSFYKRNYFYNTKTHESTWDPPPGMEHLVFGEGIEKSEEMIVEMAEKNFNSAVSSHHSKSLDLNSYDLRCESDSFGESKKDDKSLDQPPTEPFGEFELAGDNFCDLMTTPTVDCGFEQLNETEVINKNCCDENLLHLLSEHTCSWGNEIRQIDCGEVCSTNLQITDAYRTEELDCSGQIGNSEEIIFCEGIQSNCDCDDAIQPSDACSFGTALVLSEDNWNGNVLLGPMDRATDKLENEQNSVTRKLNKKARKRTRLNRKLSSDSEELKTLKVVMLLSSSTEYQPSDKAFQGHVRGSAKLVWVKCADPVPFGNHEELAAYGGKGKTPFIGKLGHEVNSLSGVVLSRCDTPYEVPVGRFNALLELSYVSAEETFILSKIGQSKATMRGELQFQGILEEFSPSIGKYWCQRYLLFSKFDDGIKMDEEGWFSVTPEPVARHHAFRCGTGIIIDCFTGVGGNAIQFAQRSKHVIAIDIDPKKIDYAQHNAAIYGVDDRIEFIRGDSFLLAPRLKADTVFLSPPWGGPNYTKVTTYDMKTMLKPHDGHVLFNVARGIASKVVMFLPRNVDFNQLAELSLSANPPWSLEVEKNFLNGKLKAITAYFTDTSSV</sequence>
<feature type="domain" description="WW" evidence="9">
    <location>
        <begin position="303"/>
        <end position="331"/>
    </location>
</feature>
<dbReference type="InterPro" id="IPR029063">
    <property type="entry name" value="SAM-dependent_MTases_sf"/>
</dbReference>
<proteinExistence type="inferred from homology"/>
<comment type="catalytic activity">
    <reaction evidence="4">
        <text>a 5'-end (N(7)-methyl 5'-triphosphoguanosine)-ribonucleoside in snoRNA + S-adenosyl-L-methionine = a 5'-end (N(2),N(7)-dimethyl 5'-triphosphoguanosine)-ribonucleoside in snoRNA + S-adenosyl-L-homocysteine + H(+)</text>
        <dbReference type="Rhea" id="RHEA:78475"/>
        <dbReference type="Rhea" id="RHEA-COMP:19086"/>
        <dbReference type="Rhea" id="RHEA-COMP:19088"/>
        <dbReference type="ChEBI" id="CHEBI:15378"/>
        <dbReference type="ChEBI" id="CHEBI:57856"/>
        <dbReference type="ChEBI" id="CHEBI:59789"/>
        <dbReference type="ChEBI" id="CHEBI:156461"/>
        <dbReference type="ChEBI" id="CHEBI:172880"/>
    </reaction>
    <physiologicalReaction direction="left-to-right" evidence="4">
        <dbReference type="Rhea" id="RHEA:78476"/>
    </physiologicalReaction>
</comment>
<comment type="catalytic activity">
    <reaction evidence="3">
        <text>a 5'-end (N(2),N(7)-dimethyl 5'-triphosphoguanosine)-ribonucleoside in snoRNA + S-adenosyl-L-methionine = a 5'-end (N(2),N(2),N(7)-trimethyl 5'-triphosphoguanosine)-ribonucleoside in snoRNA + S-adenosyl-L-homocysteine + H(+)</text>
        <dbReference type="Rhea" id="RHEA:78507"/>
        <dbReference type="Rhea" id="RHEA-COMP:19088"/>
        <dbReference type="Rhea" id="RHEA-COMP:19090"/>
        <dbReference type="ChEBI" id="CHEBI:15378"/>
        <dbReference type="ChEBI" id="CHEBI:57856"/>
        <dbReference type="ChEBI" id="CHEBI:59789"/>
        <dbReference type="ChEBI" id="CHEBI:167623"/>
        <dbReference type="ChEBI" id="CHEBI:172880"/>
    </reaction>
    <physiologicalReaction direction="left-to-right" evidence="3">
        <dbReference type="Rhea" id="RHEA:78508"/>
    </physiologicalReaction>
</comment>
<evidence type="ECO:0000313" key="11">
    <source>
        <dbReference type="Proteomes" id="UP000306102"/>
    </source>
</evidence>
<dbReference type="EMBL" id="SDRB02001392">
    <property type="protein sequence ID" value="THG21430.1"/>
    <property type="molecule type" value="Genomic_DNA"/>
</dbReference>
<comment type="catalytic activity">
    <reaction evidence="6">
        <text>a 5'-end (N(7)-methyl 5'-triphosphoguanosine)-ribonucleoside in snRNA + S-adenosyl-L-methionine = a 5'-end (N(2),N(7)-dimethyl 5'-triphosphoguanosine)-ribonucleoside in snRNA + S-adenosyl-L-homocysteine + H(+)</text>
        <dbReference type="Rhea" id="RHEA:78471"/>
        <dbReference type="Rhea" id="RHEA-COMP:19085"/>
        <dbReference type="Rhea" id="RHEA-COMP:19087"/>
        <dbReference type="ChEBI" id="CHEBI:15378"/>
        <dbReference type="ChEBI" id="CHEBI:57856"/>
        <dbReference type="ChEBI" id="CHEBI:59789"/>
        <dbReference type="ChEBI" id="CHEBI:156461"/>
        <dbReference type="ChEBI" id="CHEBI:172880"/>
    </reaction>
    <physiologicalReaction direction="left-to-right" evidence="6">
        <dbReference type="Rhea" id="RHEA:78472"/>
    </physiologicalReaction>
</comment>
<feature type="region of interest" description="Disordered" evidence="8">
    <location>
        <begin position="75"/>
        <end position="100"/>
    </location>
</feature>
<dbReference type="CDD" id="cd00201">
    <property type="entry name" value="WW"/>
    <property type="match status" value="1"/>
</dbReference>
<dbReference type="CDD" id="cd02440">
    <property type="entry name" value="AdoMet_MTases"/>
    <property type="match status" value="1"/>
</dbReference>
<evidence type="ECO:0000313" key="10">
    <source>
        <dbReference type="EMBL" id="THG21430.1"/>
    </source>
</evidence>
<dbReference type="PANTHER" id="PTHR14741">
    <property type="entry name" value="S-ADENOSYLMETHIONINE-DEPENDENT METHYLTRANSFERASE RELATED"/>
    <property type="match status" value="1"/>
</dbReference>
<gene>
    <name evidence="10" type="ORF">TEA_001048</name>
</gene>
<dbReference type="GO" id="GO:0005634">
    <property type="term" value="C:nucleus"/>
    <property type="evidence" value="ECO:0007669"/>
    <property type="project" value="TreeGrafter"/>
</dbReference>
<dbReference type="AlphaFoldDB" id="A0A4S4EWP2"/>
<organism evidence="10 11">
    <name type="scientific">Camellia sinensis var. sinensis</name>
    <name type="common">China tea</name>
    <dbReference type="NCBI Taxonomy" id="542762"/>
    <lineage>
        <taxon>Eukaryota</taxon>
        <taxon>Viridiplantae</taxon>
        <taxon>Streptophyta</taxon>
        <taxon>Embryophyta</taxon>
        <taxon>Tracheophyta</taxon>
        <taxon>Spermatophyta</taxon>
        <taxon>Magnoliopsida</taxon>
        <taxon>eudicotyledons</taxon>
        <taxon>Gunneridae</taxon>
        <taxon>Pentapetalae</taxon>
        <taxon>asterids</taxon>
        <taxon>Ericales</taxon>
        <taxon>Theaceae</taxon>
        <taxon>Camellia</taxon>
    </lineage>
</organism>
<evidence type="ECO:0000256" key="6">
    <source>
        <dbReference type="ARBA" id="ARBA00049075"/>
    </source>
</evidence>
<feature type="compositionally biased region" description="Basic and acidic residues" evidence="8">
    <location>
        <begin position="286"/>
        <end position="298"/>
    </location>
</feature>
<evidence type="ECO:0000256" key="7">
    <source>
        <dbReference type="ARBA" id="ARBA00049790"/>
    </source>
</evidence>
<evidence type="ECO:0000256" key="5">
    <source>
        <dbReference type="ARBA" id="ARBA00048763"/>
    </source>
</evidence>
<dbReference type="Gene3D" id="3.40.50.150">
    <property type="entry name" value="Vaccinia Virus protein VP39"/>
    <property type="match status" value="1"/>
</dbReference>
<protein>
    <recommendedName>
        <fullName evidence="1">Trimethylguanosine synthase</fullName>
    </recommendedName>
    <alternativeName>
        <fullName evidence="7">Cap-specific guanine-N(2) methyltransferase</fullName>
    </alternativeName>
</protein>
<dbReference type="PROSITE" id="PS01159">
    <property type="entry name" value="WW_DOMAIN_1"/>
    <property type="match status" value="1"/>
</dbReference>
<evidence type="ECO:0000256" key="8">
    <source>
        <dbReference type="SAM" id="MobiDB-lite"/>
    </source>
</evidence>
<evidence type="ECO:0000256" key="1">
    <source>
        <dbReference type="ARBA" id="ARBA00018517"/>
    </source>
</evidence>
<dbReference type="InterPro" id="IPR001202">
    <property type="entry name" value="WW_dom"/>
</dbReference>
<feature type="region of interest" description="Disordered" evidence="8">
    <location>
        <begin position="279"/>
        <end position="298"/>
    </location>
</feature>
<dbReference type="Pfam" id="PF09445">
    <property type="entry name" value="Methyltransf_15"/>
    <property type="match status" value="1"/>
</dbReference>
<feature type="compositionally biased region" description="Basic and acidic residues" evidence="8">
    <location>
        <begin position="88"/>
        <end position="100"/>
    </location>
</feature>
<reference evidence="10 11" key="1">
    <citation type="journal article" date="2018" name="Proc. Natl. Acad. Sci. U.S.A.">
        <title>Draft genome sequence of Camellia sinensis var. sinensis provides insights into the evolution of the tea genome and tea quality.</title>
        <authorList>
            <person name="Wei C."/>
            <person name="Yang H."/>
            <person name="Wang S."/>
            <person name="Zhao J."/>
            <person name="Liu C."/>
            <person name="Gao L."/>
            <person name="Xia E."/>
            <person name="Lu Y."/>
            <person name="Tai Y."/>
            <person name="She G."/>
            <person name="Sun J."/>
            <person name="Cao H."/>
            <person name="Tong W."/>
            <person name="Gao Q."/>
            <person name="Li Y."/>
            <person name="Deng W."/>
            <person name="Jiang X."/>
            <person name="Wang W."/>
            <person name="Chen Q."/>
            <person name="Zhang S."/>
            <person name="Li H."/>
            <person name="Wu J."/>
            <person name="Wang P."/>
            <person name="Li P."/>
            <person name="Shi C."/>
            <person name="Zheng F."/>
            <person name="Jian J."/>
            <person name="Huang B."/>
            <person name="Shan D."/>
            <person name="Shi M."/>
            <person name="Fang C."/>
            <person name="Yue Y."/>
            <person name="Li F."/>
            <person name="Li D."/>
            <person name="Wei S."/>
            <person name="Han B."/>
            <person name="Jiang C."/>
            <person name="Yin Y."/>
            <person name="Xia T."/>
            <person name="Zhang Z."/>
            <person name="Bennetzen J.L."/>
            <person name="Zhao S."/>
            <person name="Wan X."/>
        </authorList>
    </citation>
    <scope>NUCLEOTIDE SEQUENCE [LARGE SCALE GENOMIC DNA]</scope>
    <source>
        <strain evidence="11">cv. Shuchazao</strain>
        <tissue evidence="10">Leaf</tissue>
    </source>
</reference>
<dbReference type="Proteomes" id="UP000306102">
    <property type="component" value="Unassembled WGS sequence"/>
</dbReference>
<dbReference type="InterPro" id="IPR019012">
    <property type="entry name" value="RNA_cap_Gua-N2-MeTrfase"/>
</dbReference>
<dbReference type="Gene3D" id="2.20.70.10">
    <property type="match status" value="1"/>
</dbReference>
<name>A0A4S4EWP2_CAMSN</name>
<evidence type="ECO:0000256" key="4">
    <source>
        <dbReference type="ARBA" id="ARBA00048740"/>
    </source>
</evidence>
<dbReference type="SUPFAM" id="SSF53335">
    <property type="entry name" value="S-adenosyl-L-methionine-dependent methyltransferases"/>
    <property type="match status" value="1"/>
</dbReference>
<evidence type="ECO:0000256" key="3">
    <source>
        <dbReference type="ARBA" id="ARBA00047418"/>
    </source>
</evidence>
<comment type="caution">
    <text evidence="10">The sequence shown here is derived from an EMBL/GenBank/DDBJ whole genome shotgun (WGS) entry which is preliminary data.</text>
</comment>